<evidence type="ECO:0000313" key="4">
    <source>
        <dbReference type="Proteomes" id="UP000467841"/>
    </source>
</evidence>
<keyword evidence="1" id="KW-0677">Repeat</keyword>
<dbReference type="InterPro" id="IPR046349">
    <property type="entry name" value="C1-like_sf"/>
</dbReference>
<dbReference type="AlphaFoldDB" id="A0A6D2HHX2"/>
<evidence type="ECO:0000313" key="3">
    <source>
        <dbReference type="EMBL" id="CAA7015696.1"/>
    </source>
</evidence>
<dbReference type="Pfam" id="PF03107">
    <property type="entry name" value="C1_2"/>
    <property type="match status" value="1"/>
</dbReference>
<dbReference type="EMBL" id="CACVBM020000199">
    <property type="protein sequence ID" value="CAA7015696.1"/>
    <property type="molecule type" value="Genomic_DNA"/>
</dbReference>
<sequence length="141" mass="16184">MRFFVVDFRAPTAMAELKHFSHECALTLLETVGDDVCNICLKDGPVAFSYSRCNFDICEACSELPEKVSHDFHPEHPLEFFLRQYDRKPGHVICSGCGDMCSGSFYECKECEIYLDLGCALMENIFRCWEATEKLHESHCH</sequence>
<name>A0A6D2HHX2_9BRAS</name>
<organism evidence="3 4">
    <name type="scientific">Microthlaspi erraticum</name>
    <dbReference type="NCBI Taxonomy" id="1685480"/>
    <lineage>
        <taxon>Eukaryota</taxon>
        <taxon>Viridiplantae</taxon>
        <taxon>Streptophyta</taxon>
        <taxon>Embryophyta</taxon>
        <taxon>Tracheophyta</taxon>
        <taxon>Spermatophyta</taxon>
        <taxon>Magnoliopsida</taxon>
        <taxon>eudicotyledons</taxon>
        <taxon>Gunneridae</taxon>
        <taxon>Pentapetalae</taxon>
        <taxon>rosids</taxon>
        <taxon>malvids</taxon>
        <taxon>Brassicales</taxon>
        <taxon>Brassicaceae</taxon>
        <taxon>Coluteocarpeae</taxon>
        <taxon>Microthlaspi</taxon>
    </lineage>
</organism>
<keyword evidence="4" id="KW-1185">Reference proteome</keyword>
<dbReference type="PANTHER" id="PTHR46288">
    <property type="entry name" value="PHORBOL-ESTER/DAG-TYPE DOMAIN-CONTAINING PROTEIN"/>
    <property type="match status" value="1"/>
</dbReference>
<dbReference type="OrthoDB" id="1020867at2759"/>
<dbReference type="PANTHER" id="PTHR46288:SF27">
    <property type="entry name" value="CYSTEINE_HISTIDINE-RICH C1 DOMAIN FAMILY PROTEIN"/>
    <property type="match status" value="1"/>
</dbReference>
<dbReference type="InterPro" id="IPR004146">
    <property type="entry name" value="DC1"/>
</dbReference>
<accession>A0A6D2HHX2</accession>
<comment type="caution">
    <text evidence="3">The sequence shown here is derived from an EMBL/GenBank/DDBJ whole genome shotgun (WGS) entry which is preliminary data.</text>
</comment>
<dbReference type="Proteomes" id="UP000467841">
    <property type="component" value="Unassembled WGS sequence"/>
</dbReference>
<proteinExistence type="predicted"/>
<protein>
    <recommendedName>
        <fullName evidence="2">DC1 domain-containing protein</fullName>
    </recommendedName>
</protein>
<reference evidence="3" key="1">
    <citation type="submission" date="2020-01" db="EMBL/GenBank/DDBJ databases">
        <authorList>
            <person name="Mishra B."/>
        </authorList>
    </citation>
    <scope>NUCLEOTIDE SEQUENCE [LARGE SCALE GENOMIC DNA]</scope>
</reference>
<evidence type="ECO:0000259" key="2">
    <source>
        <dbReference type="Pfam" id="PF03107"/>
    </source>
</evidence>
<evidence type="ECO:0000256" key="1">
    <source>
        <dbReference type="ARBA" id="ARBA00022737"/>
    </source>
</evidence>
<feature type="domain" description="DC1" evidence="2">
    <location>
        <begin position="72"/>
        <end position="120"/>
    </location>
</feature>
<dbReference type="SUPFAM" id="SSF57889">
    <property type="entry name" value="Cysteine-rich domain"/>
    <property type="match status" value="1"/>
</dbReference>
<gene>
    <name evidence="3" type="ORF">MERR_LOCUS2931</name>
</gene>